<feature type="domain" description="EGF-like" evidence="3">
    <location>
        <begin position="162"/>
        <end position="204"/>
    </location>
</feature>
<feature type="domain" description="EGF-like" evidence="3">
    <location>
        <begin position="422"/>
        <end position="464"/>
    </location>
</feature>
<organism evidence="4 5">
    <name type="scientific">Pseudocohnilembus persalinus</name>
    <name type="common">Ciliate</name>
    <dbReference type="NCBI Taxonomy" id="266149"/>
    <lineage>
        <taxon>Eukaryota</taxon>
        <taxon>Sar</taxon>
        <taxon>Alveolata</taxon>
        <taxon>Ciliophora</taxon>
        <taxon>Intramacronucleata</taxon>
        <taxon>Oligohymenophorea</taxon>
        <taxon>Scuticociliatia</taxon>
        <taxon>Philasterida</taxon>
        <taxon>Pseudocohnilembidae</taxon>
        <taxon>Pseudocohnilembus</taxon>
    </lineage>
</organism>
<dbReference type="PANTHER" id="PTHR15332">
    <property type="entry name" value="PROPROTEIN CONVERTASE SUBTILISIN_KEXIN TYPE 5-LIKE"/>
    <property type="match status" value="1"/>
</dbReference>
<protein>
    <submittedName>
        <fullName evidence="4">Insulin-like growth factor binding protein, N-terminal</fullName>
    </submittedName>
</protein>
<keyword evidence="5" id="KW-1185">Reference proteome</keyword>
<feature type="region of interest" description="Disordered" evidence="1">
    <location>
        <begin position="671"/>
        <end position="690"/>
    </location>
</feature>
<dbReference type="EMBL" id="LDAU01000044">
    <property type="protein sequence ID" value="KRX09802.1"/>
    <property type="molecule type" value="Genomic_DNA"/>
</dbReference>
<dbReference type="OrthoDB" id="10035969at2759"/>
<feature type="domain" description="EGF-like" evidence="3">
    <location>
        <begin position="58"/>
        <end position="100"/>
    </location>
</feature>
<feature type="domain" description="EGF-like" evidence="3">
    <location>
        <begin position="318"/>
        <end position="360"/>
    </location>
</feature>
<name>A0A0V0R624_PSEPJ</name>
<keyword evidence="2" id="KW-1133">Transmembrane helix</keyword>
<keyword evidence="2" id="KW-0472">Membrane</keyword>
<dbReference type="InterPro" id="IPR006212">
    <property type="entry name" value="Furin_repeat"/>
</dbReference>
<feature type="domain" description="EGF-like" evidence="3">
    <location>
        <begin position="266"/>
        <end position="308"/>
    </location>
</feature>
<dbReference type="Gene3D" id="2.10.220.10">
    <property type="entry name" value="Hormone Receptor, Insulin-like Growth Factor Receptor 1, Chain A, domain 2"/>
    <property type="match status" value="1"/>
</dbReference>
<keyword evidence="2" id="KW-0812">Transmembrane</keyword>
<reference evidence="4 5" key="1">
    <citation type="journal article" date="2015" name="Sci. Rep.">
        <title>Genome of the facultative scuticociliatosis pathogen Pseudocohnilembus persalinus provides insight into its virulence through horizontal gene transfer.</title>
        <authorList>
            <person name="Xiong J."/>
            <person name="Wang G."/>
            <person name="Cheng J."/>
            <person name="Tian M."/>
            <person name="Pan X."/>
            <person name="Warren A."/>
            <person name="Jiang C."/>
            <person name="Yuan D."/>
            <person name="Miao W."/>
        </authorList>
    </citation>
    <scope>NUCLEOTIDE SEQUENCE [LARGE SCALE GENOMIC DNA]</scope>
    <source>
        <strain evidence="4">36N120E</strain>
    </source>
</reference>
<dbReference type="InterPro" id="IPR000742">
    <property type="entry name" value="EGF"/>
</dbReference>
<feature type="domain" description="EGF-like" evidence="3">
    <location>
        <begin position="361"/>
        <end position="412"/>
    </location>
</feature>
<gene>
    <name evidence="4" type="ORF">PPERSA_02674</name>
</gene>
<evidence type="ECO:0000259" key="3">
    <source>
        <dbReference type="SMART" id="SM00181"/>
    </source>
</evidence>
<dbReference type="PANTHER" id="PTHR15332:SF175">
    <property type="entry name" value="PROPROTEIN CONVERTASE SUBTILISIN_KEXIN TYPE 5-LIKE"/>
    <property type="match status" value="1"/>
</dbReference>
<dbReference type="Proteomes" id="UP000054937">
    <property type="component" value="Unassembled WGS sequence"/>
</dbReference>
<accession>A0A0V0R624</accession>
<feature type="domain" description="EGF-like" evidence="3">
    <location>
        <begin position="214"/>
        <end position="256"/>
    </location>
</feature>
<dbReference type="InParanoid" id="A0A0V0R624"/>
<dbReference type="AlphaFoldDB" id="A0A0V0R624"/>
<dbReference type="SUPFAM" id="SSF57184">
    <property type="entry name" value="Growth factor receptor domain"/>
    <property type="match status" value="4"/>
</dbReference>
<evidence type="ECO:0000313" key="4">
    <source>
        <dbReference type="EMBL" id="KRX09802.1"/>
    </source>
</evidence>
<evidence type="ECO:0000256" key="2">
    <source>
        <dbReference type="SAM" id="Phobius"/>
    </source>
</evidence>
<evidence type="ECO:0000313" key="5">
    <source>
        <dbReference type="Proteomes" id="UP000054937"/>
    </source>
</evidence>
<sequence length="772" mass="87250">MFYQNFAIETKYSDVKDTLQLNNNLYVTALRNQNQYNGQILLIFTDKLACNIRCGDLGCDSVTNCLDCVGTQNQSSSRIPNETCKCPVGYWDDPNQIECQSCGYRCGYQGCDSATNCLNCVGIQNQSSSRIPNEQCKCPNGYWDDPNQVDCQTCDTRCGDLGCDSVTNCLDCVGTQNQSSSRITNEQCKCPNGYWDDPDQVDCQPCDTRCGDLGCNSATNCLDCVGTQNQISSRITNEQCKCPNGFWDDPIQIECQPCDLRCGDLGCDSANNCLNCVGIQNQGSSRIPNEQCKCPNGYWDDPNQVDCQTCDSRCGDQGCITTTNCLNCVGTQNQIYSRILSEQCKCPVGYWDDLNQQDCQPCDIRCGNQGCIAATNCLNCVGTQNQIYSRLLNEQCKCPNGYWDDPNQIECLSCNLRCGDLGCDSATNCLNCVGIQSQIYSRISNETCKCPVGYWDDPNQQDCQPCVTNCEVCQDEKTCTVCKFPMTFNNQNQCQCPDKYYLQNNECLKCPKFCETCLSEKQCLTCVEPKDKRKPENECKGPDGYYSDPQNIQIFLQEQQYKWCEQNQFRDKQSNKCMDCYYLKKACYRECPQPDNLDLFKIQKEVILKQEGGKNICIEQTTFKYKLLMITLVSIFVLMVVISGSLCIYFYACYRNNDSTSLVPSFLQRRKKNKNKRNQNNNNNQNQNQVIGHVRNLDNENNNTNNNDTTLQPFSFQYNFAVGHTKAKAPDPIRTPKLSVLRRGQYQGGGPLGKSTCRQPFFLLKKFALQFN</sequence>
<feature type="transmembrane region" description="Helical" evidence="2">
    <location>
        <begin position="627"/>
        <end position="652"/>
    </location>
</feature>
<dbReference type="SMART" id="SM00261">
    <property type="entry name" value="FU"/>
    <property type="match status" value="8"/>
</dbReference>
<evidence type="ECO:0000256" key="1">
    <source>
        <dbReference type="SAM" id="MobiDB-lite"/>
    </source>
</evidence>
<dbReference type="InterPro" id="IPR009030">
    <property type="entry name" value="Growth_fac_rcpt_cys_sf"/>
</dbReference>
<dbReference type="SMART" id="SM00181">
    <property type="entry name" value="EGF"/>
    <property type="match status" value="9"/>
</dbReference>
<feature type="compositionally biased region" description="Low complexity" evidence="1">
    <location>
        <begin position="678"/>
        <end position="689"/>
    </location>
</feature>
<feature type="domain" description="EGF-like" evidence="3">
    <location>
        <begin position="465"/>
        <end position="508"/>
    </location>
</feature>
<feature type="domain" description="EGF-like" evidence="3">
    <location>
        <begin position="110"/>
        <end position="152"/>
    </location>
</feature>
<comment type="caution">
    <text evidence="4">The sequence shown here is derived from an EMBL/GenBank/DDBJ whole genome shotgun (WGS) entry which is preliminary data.</text>
</comment>
<proteinExistence type="predicted"/>